<comment type="caution">
    <text evidence="1">The sequence shown here is derived from an EMBL/GenBank/DDBJ whole genome shotgun (WGS) entry which is preliminary data.</text>
</comment>
<accession>A0AAU9W2E1</accession>
<dbReference type="Proteomes" id="UP001159428">
    <property type="component" value="Unassembled WGS sequence"/>
</dbReference>
<sequence>MALGADFIKTLSTIYQIPSFCRFMNPLTSRLEQERHSLIGNIKIRVDNSQYCLRAWCKKAPLLPEENVLQDRHAIYQHDLAAII</sequence>
<evidence type="ECO:0000313" key="2">
    <source>
        <dbReference type="Proteomes" id="UP001159428"/>
    </source>
</evidence>
<organism evidence="1 2">
    <name type="scientific">Pocillopora meandrina</name>
    <dbReference type="NCBI Taxonomy" id="46732"/>
    <lineage>
        <taxon>Eukaryota</taxon>
        <taxon>Metazoa</taxon>
        <taxon>Cnidaria</taxon>
        <taxon>Anthozoa</taxon>
        <taxon>Hexacorallia</taxon>
        <taxon>Scleractinia</taxon>
        <taxon>Astrocoeniina</taxon>
        <taxon>Pocilloporidae</taxon>
        <taxon>Pocillopora</taxon>
    </lineage>
</organism>
<gene>
    <name evidence="1" type="ORF">PMEA_00028551</name>
</gene>
<evidence type="ECO:0000313" key="1">
    <source>
        <dbReference type="EMBL" id="CAH3042074.1"/>
    </source>
</evidence>
<dbReference type="AlphaFoldDB" id="A0AAU9W2E1"/>
<reference evidence="1 2" key="1">
    <citation type="submission" date="2022-05" db="EMBL/GenBank/DDBJ databases">
        <authorList>
            <consortium name="Genoscope - CEA"/>
            <person name="William W."/>
        </authorList>
    </citation>
    <scope>NUCLEOTIDE SEQUENCE [LARGE SCALE GENOMIC DNA]</scope>
</reference>
<name>A0AAU9W2E1_9CNID</name>
<proteinExistence type="predicted"/>
<protein>
    <submittedName>
        <fullName evidence="1">Uncharacterized protein</fullName>
    </submittedName>
</protein>
<keyword evidence="2" id="KW-1185">Reference proteome</keyword>
<dbReference type="EMBL" id="CALNXJ010000006">
    <property type="protein sequence ID" value="CAH3042074.1"/>
    <property type="molecule type" value="Genomic_DNA"/>
</dbReference>